<evidence type="ECO:0000256" key="1">
    <source>
        <dbReference type="ARBA" id="ARBA00010529"/>
    </source>
</evidence>
<sequence>MNNKEFIAALAAKTGYTQEESQKMVKTVVELMGKSFETGDAVPVSGFGTFEVKKRLERVMVNPSTGLRMLVPPKLVLNFKPAATIKGHVRKGGMENG</sequence>
<dbReference type="OrthoDB" id="1095660at2"/>
<dbReference type="EMBL" id="CP012075">
    <property type="protein sequence ID" value="AKU70172.1"/>
    <property type="molecule type" value="Genomic_DNA"/>
</dbReference>
<comment type="similarity">
    <text evidence="1 4">Belongs to the bacterial histone-like protein family.</text>
</comment>
<keyword evidence="3 5" id="KW-0238">DNA-binding</keyword>
<dbReference type="KEGG" id="pfus:ADJ77_10240"/>
<evidence type="ECO:0000256" key="3">
    <source>
        <dbReference type="ARBA" id="ARBA00023125"/>
    </source>
</evidence>
<dbReference type="AlphaFoldDB" id="A0A0K1NM64"/>
<dbReference type="PANTHER" id="PTHR33175">
    <property type="entry name" value="DNA-BINDING PROTEIN HU"/>
    <property type="match status" value="1"/>
</dbReference>
<dbReference type="SMART" id="SM00411">
    <property type="entry name" value="BHL"/>
    <property type="match status" value="1"/>
</dbReference>
<evidence type="ECO:0000256" key="2">
    <source>
        <dbReference type="ARBA" id="ARBA00023067"/>
    </source>
</evidence>
<keyword evidence="2" id="KW-0226">DNA condensation</keyword>
<reference evidence="5 7" key="1">
    <citation type="submission" date="2015-07" db="EMBL/GenBank/DDBJ databases">
        <authorList>
            <person name="Noorani M."/>
        </authorList>
    </citation>
    <scope>NUCLEOTIDE SEQUENCE [LARGE SCALE GENOMIC DNA]</scope>
    <source>
        <strain evidence="5 7">W1435</strain>
    </source>
</reference>
<dbReference type="SUPFAM" id="SSF47729">
    <property type="entry name" value="IHF-like DNA-binding proteins"/>
    <property type="match status" value="1"/>
</dbReference>
<dbReference type="GO" id="GO:0003677">
    <property type="term" value="F:DNA binding"/>
    <property type="evidence" value="ECO:0007669"/>
    <property type="project" value="UniProtKB-KW"/>
</dbReference>
<reference evidence="6 8" key="2">
    <citation type="submission" date="2021-03" db="EMBL/GenBank/DDBJ databases">
        <title>Human Oral Microbial Genomes.</title>
        <authorList>
            <person name="Johnston C.D."/>
            <person name="Chen T."/>
            <person name="Dewhirst F.E."/>
        </authorList>
    </citation>
    <scope>NUCLEOTIDE SEQUENCE [LARGE SCALE GENOMIC DNA]</scope>
    <source>
        <strain evidence="6 8">W1435</strain>
    </source>
</reference>
<gene>
    <name evidence="5" type="ORF">ADJ77_10240</name>
    <name evidence="6" type="ORF">J5A51_00470</name>
</gene>
<keyword evidence="8" id="KW-1185">Reference proteome</keyword>
<dbReference type="PANTHER" id="PTHR33175:SF3">
    <property type="entry name" value="DNA-BINDING PROTEIN HU-BETA"/>
    <property type="match status" value="1"/>
</dbReference>
<dbReference type="InterPro" id="IPR010992">
    <property type="entry name" value="IHF-like_DNA-bd_dom_sf"/>
</dbReference>
<name>A0A0K1NM64_9BACT</name>
<dbReference type="EMBL" id="CP072369">
    <property type="protein sequence ID" value="QUB85790.1"/>
    <property type="molecule type" value="Genomic_DNA"/>
</dbReference>
<organism evidence="5 7">
    <name type="scientific">Prevotella fusca JCM 17724</name>
    <dbReference type="NCBI Taxonomy" id="1236517"/>
    <lineage>
        <taxon>Bacteria</taxon>
        <taxon>Pseudomonadati</taxon>
        <taxon>Bacteroidota</taxon>
        <taxon>Bacteroidia</taxon>
        <taxon>Bacteroidales</taxon>
        <taxon>Prevotellaceae</taxon>
        <taxon>Prevotella</taxon>
    </lineage>
</organism>
<evidence type="ECO:0000256" key="4">
    <source>
        <dbReference type="RuleBase" id="RU003939"/>
    </source>
</evidence>
<protein>
    <submittedName>
        <fullName evidence="5 6">DNA-binding protein</fullName>
    </submittedName>
</protein>
<accession>A0A0K1NM64</accession>
<dbReference type="Gene3D" id="4.10.520.10">
    <property type="entry name" value="IHF-like DNA-binding proteins"/>
    <property type="match status" value="1"/>
</dbReference>
<evidence type="ECO:0000313" key="8">
    <source>
        <dbReference type="Proteomes" id="UP000682005"/>
    </source>
</evidence>
<evidence type="ECO:0000313" key="5">
    <source>
        <dbReference type="EMBL" id="AKU70172.1"/>
    </source>
</evidence>
<evidence type="ECO:0000313" key="6">
    <source>
        <dbReference type="EMBL" id="QUB85790.1"/>
    </source>
</evidence>
<dbReference type="Proteomes" id="UP000682005">
    <property type="component" value="Chromosome 2"/>
</dbReference>
<dbReference type="eggNOG" id="COG0776">
    <property type="taxonomic scope" value="Bacteria"/>
</dbReference>
<dbReference type="Pfam" id="PF00216">
    <property type="entry name" value="Bac_DNA_binding"/>
    <property type="match status" value="1"/>
</dbReference>
<dbReference type="RefSeq" id="WP_025078163.1">
    <property type="nucleotide sequence ID" value="NZ_BAKO01000009.1"/>
</dbReference>
<dbReference type="PRINTS" id="PR01727">
    <property type="entry name" value="DNABINDINGHU"/>
</dbReference>
<dbReference type="GO" id="GO:0005829">
    <property type="term" value="C:cytosol"/>
    <property type="evidence" value="ECO:0007669"/>
    <property type="project" value="TreeGrafter"/>
</dbReference>
<dbReference type="Proteomes" id="UP000060345">
    <property type="component" value="Chromosome 2"/>
</dbReference>
<proteinExistence type="inferred from homology"/>
<dbReference type="InterPro" id="IPR000119">
    <property type="entry name" value="Hist_DNA-bd"/>
</dbReference>
<dbReference type="STRING" id="1236517.ADJ77_10240"/>
<evidence type="ECO:0000313" key="7">
    <source>
        <dbReference type="Proteomes" id="UP000060345"/>
    </source>
</evidence>
<dbReference type="GO" id="GO:0030261">
    <property type="term" value="P:chromosome condensation"/>
    <property type="evidence" value="ECO:0007669"/>
    <property type="project" value="UniProtKB-KW"/>
</dbReference>
<dbReference type="CDD" id="cd13832">
    <property type="entry name" value="IHF"/>
    <property type="match status" value="1"/>
</dbReference>
<dbReference type="GO" id="GO:0030527">
    <property type="term" value="F:structural constituent of chromatin"/>
    <property type="evidence" value="ECO:0007669"/>
    <property type="project" value="InterPro"/>
</dbReference>